<dbReference type="InterPro" id="IPR003718">
    <property type="entry name" value="OsmC/Ohr_fam"/>
</dbReference>
<evidence type="ECO:0000313" key="2">
    <source>
        <dbReference type="Proteomes" id="UP000044071"/>
    </source>
</evidence>
<accession>A0A078KU53</accession>
<dbReference type="EMBL" id="CCSB01000001">
    <property type="protein sequence ID" value="CDZ76507.1"/>
    <property type="molecule type" value="Genomic_DNA"/>
</dbReference>
<dbReference type="PANTHER" id="PTHR42830">
    <property type="entry name" value="OSMOTICALLY INDUCIBLE FAMILY PROTEIN"/>
    <property type="match status" value="1"/>
</dbReference>
<sequence>MSDYNIHLKWVRETGDFDYQTYNRKHTVFFYGGPKIEVDSSSNYIRNPQFHSPEELLAASLSSCFLLTFLALCSKKGYVIDHYSDHVTCKVDERRMIITDISLHPVVAFGEDISIDKKTMIKLFETTHRHCFIANSLKVPITVNPEFEKPKINE</sequence>
<dbReference type="InterPro" id="IPR052707">
    <property type="entry name" value="OsmC_Ohr_Peroxiredoxin"/>
</dbReference>
<dbReference type="InterPro" id="IPR015946">
    <property type="entry name" value="KH_dom-like_a/b"/>
</dbReference>
<dbReference type="PANTHER" id="PTHR42830:SF2">
    <property type="entry name" value="OSMC_OHR FAMILY PROTEIN"/>
    <property type="match status" value="1"/>
</dbReference>
<dbReference type="SUPFAM" id="SSF82784">
    <property type="entry name" value="OsmC-like"/>
    <property type="match status" value="1"/>
</dbReference>
<reference evidence="1 2" key="1">
    <citation type="submission" date="2014-06" db="EMBL/GenBank/DDBJ databases">
        <authorList>
            <person name="Urmite Genomes Urmite Genomes"/>
        </authorList>
    </citation>
    <scope>NUCLEOTIDE SEQUENCE [LARGE SCALE GENOMIC DNA]</scope>
</reference>
<evidence type="ECO:0000313" key="1">
    <source>
        <dbReference type="EMBL" id="CDZ76507.1"/>
    </source>
</evidence>
<keyword evidence="2" id="KW-1185">Reference proteome</keyword>
<dbReference type="Pfam" id="PF02566">
    <property type="entry name" value="OsmC"/>
    <property type="match status" value="1"/>
</dbReference>
<dbReference type="RefSeq" id="WP_043873028.1">
    <property type="nucleotide sequence ID" value="NZ_CCVW01000001.1"/>
</dbReference>
<organism evidence="1 2">
    <name type="scientific">Legionella massiliensis</name>
    <dbReference type="NCBI Taxonomy" id="1034943"/>
    <lineage>
        <taxon>Bacteria</taxon>
        <taxon>Pseudomonadati</taxon>
        <taxon>Pseudomonadota</taxon>
        <taxon>Gammaproteobacteria</taxon>
        <taxon>Legionellales</taxon>
        <taxon>Legionellaceae</taxon>
        <taxon>Legionella</taxon>
    </lineage>
</organism>
<dbReference type="AlphaFoldDB" id="A0A078KU53"/>
<dbReference type="Gene3D" id="3.30.300.20">
    <property type="match status" value="1"/>
</dbReference>
<dbReference type="OrthoDB" id="9795405at2"/>
<proteinExistence type="predicted"/>
<dbReference type="eggNOG" id="COG1764">
    <property type="taxonomic scope" value="Bacteria"/>
</dbReference>
<dbReference type="InterPro" id="IPR036102">
    <property type="entry name" value="OsmC/Ohrsf"/>
</dbReference>
<protein>
    <submittedName>
        <fullName evidence="1">Peroxiredoxin, OsmC subfamily</fullName>
    </submittedName>
</protein>
<gene>
    <name evidence="1" type="ORF">BN59_00777</name>
</gene>
<dbReference type="Proteomes" id="UP000044071">
    <property type="component" value="Unassembled WGS sequence"/>
</dbReference>
<name>A0A078KU53_9GAMM</name>
<dbReference type="STRING" id="1034943.BN59_00777"/>